<keyword evidence="7" id="KW-0406">Ion transport</keyword>
<dbReference type="EMBL" id="CP001100">
    <property type="protein sequence ID" value="ACF15095.1"/>
    <property type="molecule type" value="Genomic_DNA"/>
</dbReference>
<dbReference type="STRING" id="517418.Ctha_2646"/>
<keyword evidence="2" id="KW-0813">Transport</keyword>
<dbReference type="Proteomes" id="UP000001208">
    <property type="component" value="Chromosome"/>
</dbReference>
<evidence type="ECO:0000256" key="2">
    <source>
        <dbReference type="ARBA" id="ARBA00022448"/>
    </source>
</evidence>
<feature type="transmembrane region" description="Helical" evidence="9">
    <location>
        <begin position="150"/>
        <end position="173"/>
    </location>
</feature>
<evidence type="ECO:0000313" key="11">
    <source>
        <dbReference type="EMBL" id="ACF15095.1"/>
    </source>
</evidence>
<dbReference type="PANTHER" id="PTHR32507">
    <property type="entry name" value="NA(+)/H(+) ANTIPORTER 1"/>
    <property type="match status" value="1"/>
</dbReference>
<dbReference type="Gene3D" id="1.20.1530.20">
    <property type="match status" value="1"/>
</dbReference>
<organism evidence="11 12">
    <name type="scientific">Chloroherpeton thalassium (strain ATCC 35110 / GB-78)</name>
    <dbReference type="NCBI Taxonomy" id="517418"/>
    <lineage>
        <taxon>Bacteria</taxon>
        <taxon>Pseudomonadati</taxon>
        <taxon>Chlorobiota</taxon>
        <taxon>Chlorobiia</taxon>
        <taxon>Chlorobiales</taxon>
        <taxon>Chloroherpetonaceae</taxon>
        <taxon>Chloroherpeton</taxon>
    </lineage>
</organism>
<reference evidence="11 12" key="1">
    <citation type="submission" date="2008-06" db="EMBL/GenBank/DDBJ databases">
        <title>Complete sequence of Chloroherpeton thalassium ATCC 35110.</title>
        <authorList>
            <consortium name="US DOE Joint Genome Institute"/>
            <person name="Lucas S."/>
            <person name="Copeland A."/>
            <person name="Lapidus A."/>
            <person name="Glavina del Rio T."/>
            <person name="Dalin E."/>
            <person name="Tice H."/>
            <person name="Bruce D."/>
            <person name="Goodwin L."/>
            <person name="Pitluck S."/>
            <person name="Schmutz J."/>
            <person name="Larimer F."/>
            <person name="Land M."/>
            <person name="Hauser L."/>
            <person name="Kyrpides N."/>
            <person name="Mikhailova N."/>
            <person name="Liu Z."/>
            <person name="Li T."/>
            <person name="Zhao F."/>
            <person name="Overmann J."/>
            <person name="Bryant D.A."/>
            <person name="Richardson P."/>
        </authorList>
    </citation>
    <scope>NUCLEOTIDE SEQUENCE [LARGE SCALE GENOMIC DNA]</scope>
    <source>
        <strain evidence="12">ATCC 35110 / GB-78</strain>
    </source>
</reference>
<dbReference type="HOGENOM" id="CLU_047515_0_0_10"/>
<dbReference type="OrthoDB" id="597874at2"/>
<evidence type="ECO:0000256" key="8">
    <source>
        <dbReference type="ARBA" id="ARBA00023136"/>
    </source>
</evidence>
<feature type="domain" description="Cation/H+ exchanger transmembrane" evidence="10">
    <location>
        <begin position="18"/>
        <end position="396"/>
    </location>
</feature>
<feature type="transmembrane region" description="Helical" evidence="9">
    <location>
        <begin position="185"/>
        <end position="206"/>
    </location>
</feature>
<protein>
    <submittedName>
        <fullName evidence="11">Sodium/hydrogen exchanger</fullName>
    </submittedName>
</protein>
<keyword evidence="8 9" id="KW-0472">Membrane</keyword>
<evidence type="ECO:0000256" key="9">
    <source>
        <dbReference type="SAM" id="Phobius"/>
    </source>
</evidence>
<dbReference type="InterPro" id="IPR006153">
    <property type="entry name" value="Cation/H_exchanger_TM"/>
</dbReference>
<evidence type="ECO:0000256" key="6">
    <source>
        <dbReference type="ARBA" id="ARBA00022989"/>
    </source>
</evidence>
<comment type="subcellular location">
    <subcellularLocation>
        <location evidence="1">Cell membrane</location>
        <topology evidence="1">Multi-pass membrane protein</topology>
    </subcellularLocation>
</comment>
<dbReference type="GO" id="GO:0015297">
    <property type="term" value="F:antiporter activity"/>
    <property type="evidence" value="ECO:0007669"/>
    <property type="project" value="UniProtKB-KW"/>
</dbReference>
<name>B3QYC9_CHLT3</name>
<proteinExistence type="predicted"/>
<evidence type="ECO:0000259" key="10">
    <source>
        <dbReference type="Pfam" id="PF00999"/>
    </source>
</evidence>
<feature type="transmembrane region" description="Helical" evidence="9">
    <location>
        <begin position="384"/>
        <end position="404"/>
    </location>
</feature>
<evidence type="ECO:0000256" key="7">
    <source>
        <dbReference type="ARBA" id="ARBA00023065"/>
    </source>
</evidence>
<feature type="transmembrane region" description="Helical" evidence="9">
    <location>
        <begin position="57"/>
        <end position="77"/>
    </location>
</feature>
<feature type="transmembrane region" description="Helical" evidence="9">
    <location>
        <begin position="119"/>
        <end position="138"/>
    </location>
</feature>
<evidence type="ECO:0000256" key="1">
    <source>
        <dbReference type="ARBA" id="ARBA00004651"/>
    </source>
</evidence>
<dbReference type="GO" id="GO:0005886">
    <property type="term" value="C:plasma membrane"/>
    <property type="evidence" value="ECO:0007669"/>
    <property type="project" value="UniProtKB-SubCell"/>
</dbReference>
<feature type="transmembrane region" description="Helical" evidence="9">
    <location>
        <begin position="32"/>
        <end position="51"/>
    </location>
</feature>
<evidence type="ECO:0000313" key="12">
    <source>
        <dbReference type="Proteomes" id="UP000001208"/>
    </source>
</evidence>
<keyword evidence="5 9" id="KW-0812">Transmembrane</keyword>
<feature type="transmembrane region" description="Helical" evidence="9">
    <location>
        <begin position="312"/>
        <end position="330"/>
    </location>
</feature>
<dbReference type="eggNOG" id="COG0025">
    <property type="taxonomic scope" value="Bacteria"/>
</dbReference>
<dbReference type="KEGG" id="cts:Ctha_2646"/>
<feature type="transmembrane region" description="Helical" evidence="9">
    <location>
        <begin position="218"/>
        <end position="234"/>
    </location>
</feature>
<evidence type="ECO:0000256" key="5">
    <source>
        <dbReference type="ARBA" id="ARBA00022692"/>
    </source>
</evidence>
<dbReference type="RefSeq" id="WP_012501177.1">
    <property type="nucleotide sequence ID" value="NC_011026.1"/>
</dbReference>
<keyword evidence="6 9" id="KW-1133">Transmembrane helix</keyword>
<keyword evidence="4" id="KW-1003">Cell membrane</keyword>
<dbReference type="AlphaFoldDB" id="B3QYC9"/>
<dbReference type="PANTHER" id="PTHR32507:SF0">
    <property type="entry name" value="NA(+)_H(+) ANTIPORTER 2-RELATED"/>
    <property type="match status" value="1"/>
</dbReference>
<keyword evidence="12" id="KW-1185">Reference proteome</keyword>
<keyword evidence="3" id="KW-0050">Antiport</keyword>
<gene>
    <name evidence="11" type="ordered locus">Ctha_2646</name>
</gene>
<accession>B3QYC9</accession>
<dbReference type="InterPro" id="IPR038770">
    <property type="entry name" value="Na+/solute_symporter_sf"/>
</dbReference>
<evidence type="ECO:0000256" key="3">
    <source>
        <dbReference type="ARBA" id="ARBA00022449"/>
    </source>
</evidence>
<feature type="transmembrane region" description="Helical" evidence="9">
    <location>
        <begin position="6"/>
        <end position="25"/>
    </location>
</feature>
<sequence length="432" mass="46745">MSVTIFLALLGGIIVLGFFGSFLFSKTKIPNPVILMLVGIILGPATHFVTSGTFMQIAPYFGTVALILIMFEGGLDLEFEVAISQFNTALFLGLLYFAIVAGSVTVVCLLLLRLELVPALLYGSIMAGTSPAVIFPVLSKLSISKNLKTLLSLETALTEVLTVVSVVLILDVVKEPETATPSAMFSHISISIGISLFFATIAGLLWGRFMGVFSRESLAYMLTLGFVLLLYSLSELAGGDAAITILFFGLILGNGKWIASKSIQVLHQWVKTNLDASHFELDEVVKKINAEVSFLIRTFFFVFMGLLFDFSMFSPVVILVSISILLIQIFGRLGSIRTILPFSPSLQGNHISASMAMVPRGLACAVMAFVVVKSNMPGTETLVPIAFSTILLSNLSMTGFVFFYESKHAPKTAVSQKKEQKELETKAESVEG</sequence>
<dbReference type="Pfam" id="PF00999">
    <property type="entry name" value="Na_H_Exchanger"/>
    <property type="match status" value="1"/>
</dbReference>
<dbReference type="GO" id="GO:1902600">
    <property type="term" value="P:proton transmembrane transport"/>
    <property type="evidence" value="ECO:0007669"/>
    <property type="project" value="InterPro"/>
</dbReference>
<evidence type="ECO:0000256" key="4">
    <source>
        <dbReference type="ARBA" id="ARBA00022475"/>
    </source>
</evidence>
<feature type="transmembrane region" description="Helical" evidence="9">
    <location>
        <begin position="89"/>
        <end position="113"/>
    </location>
</feature>
<feature type="transmembrane region" description="Helical" evidence="9">
    <location>
        <begin position="351"/>
        <end position="372"/>
    </location>
</feature>